<dbReference type="AlphaFoldDB" id="A0A409WJZ5"/>
<sequence>MHWIKERQQGKLTGVANPYNRVVLDMSREIVVKESHPDGTWNDFCDMVVSGILVKEEEIDRQAYKD</sequence>
<name>A0A409WJZ5_PSICY</name>
<evidence type="ECO:0000313" key="1">
    <source>
        <dbReference type="EMBL" id="PPQ78791.1"/>
    </source>
</evidence>
<reference evidence="1 2" key="1">
    <citation type="journal article" date="2018" name="Evol. Lett.">
        <title>Horizontal gene cluster transfer increased hallucinogenic mushroom diversity.</title>
        <authorList>
            <person name="Reynolds H.T."/>
            <person name="Vijayakumar V."/>
            <person name="Gluck-Thaler E."/>
            <person name="Korotkin H.B."/>
            <person name="Matheny P.B."/>
            <person name="Slot J.C."/>
        </authorList>
    </citation>
    <scope>NUCLEOTIDE SEQUENCE [LARGE SCALE GENOMIC DNA]</scope>
    <source>
        <strain evidence="1 2">2631</strain>
    </source>
</reference>
<gene>
    <name evidence="1" type="ORF">CVT25_010663</name>
</gene>
<accession>A0A409WJZ5</accession>
<protein>
    <submittedName>
        <fullName evidence="1">Uncharacterized protein</fullName>
    </submittedName>
</protein>
<proteinExistence type="predicted"/>
<evidence type="ECO:0000313" key="2">
    <source>
        <dbReference type="Proteomes" id="UP000283269"/>
    </source>
</evidence>
<dbReference type="Proteomes" id="UP000283269">
    <property type="component" value="Unassembled WGS sequence"/>
</dbReference>
<comment type="caution">
    <text evidence="1">The sequence shown here is derived from an EMBL/GenBank/DDBJ whole genome shotgun (WGS) entry which is preliminary data.</text>
</comment>
<dbReference type="EMBL" id="NHYD01003407">
    <property type="protein sequence ID" value="PPQ78791.1"/>
    <property type="molecule type" value="Genomic_DNA"/>
</dbReference>
<organism evidence="1 2">
    <name type="scientific">Psilocybe cyanescens</name>
    <dbReference type="NCBI Taxonomy" id="93625"/>
    <lineage>
        <taxon>Eukaryota</taxon>
        <taxon>Fungi</taxon>
        <taxon>Dikarya</taxon>
        <taxon>Basidiomycota</taxon>
        <taxon>Agaricomycotina</taxon>
        <taxon>Agaricomycetes</taxon>
        <taxon>Agaricomycetidae</taxon>
        <taxon>Agaricales</taxon>
        <taxon>Agaricineae</taxon>
        <taxon>Strophariaceae</taxon>
        <taxon>Psilocybe</taxon>
    </lineage>
</organism>
<keyword evidence="2" id="KW-1185">Reference proteome</keyword>
<dbReference type="InParanoid" id="A0A409WJZ5"/>